<dbReference type="InterPro" id="IPR000160">
    <property type="entry name" value="GGDEF_dom"/>
</dbReference>
<dbReference type="PROSITE" id="PS50883">
    <property type="entry name" value="EAL"/>
    <property type="match status" value="1"/>
</dbReference>
<dbReference type="InterPro" id="IPR043128">
    <property type="entry name" value="Rev_trsase/Diguanyl_cyclase"/>
</dbReference>
<dbReference type="CDD" id="cd01949">
    <property type="entry name" value="GGDEF"/>
    <property type="match status" value="1"/>
</dbReference>
<evidence type="ECO:0000259" key="3">
    <source>
        <dbReference type="PROSITE" id="PS50887"/>
    </source>
</evidence>
<dbReference type="Gene3D" id="3.30.70.270">
    <property type="match status" value="1"/>
</dbReference>
<gene>
    <name evidence="4" type="ORF">SAMN05428963_1197</name>
</gene>
<dbReference type="PANTHER" id="PTHR33121:SF70">
    <property type="entry name" value="SIGNALING PROTEIN YKOW"/>
    <property type="match status" value="1"/>
</dbReference>
<dbReference type="Pfam" id="PF00563">
    <property type="entry name" value="EAL"/>
    <property type="match status" value="1"/>
</dbReference>
<dbReference type="OrthoDB" id="9814202at2"/>
<dbReference type="InterPro" id="IPR050706">
    <property type="entry name" value="Cyclic-di-GMP_PDE-like"/>
</dbReference>
<dbReference type="SUPFAM" id="SSF55073">
    <property type="entry name" value="Nucleotide cyclase"/>
    <property type="match status" value="1"/>
</dbReference>
<protein>
    <submittedName>
        <fullName evidence="4">Diguanylate cyclase/phosphodiesterase</fullName>
    </submittedName>
</protein>
<feature type="transmembrane region" description="Helical" evidence="1">
    <location>
        <begin position="208"/>
        <end position="229"/>
    </location>
</feature>
<keyword evidence="5" id="KW-1185">Reference proteome</keyword>
<proteinExistence type="predicted"/>
<dbReference type="AlphaFoldDB" id="A0A1T4T4N5"/>
<dbReference type="STRING" id="1365950.SAMN05428963_1197"/>
<feature type="transmembrane region" description="Helical" evidence="1">
    <location>
        <begin position="184"/>
        <end position="202"/>
    </location>
</feature>
<organism evidence="4 5">
    <name type="scientific">Consotaella salsifontis</name>
    <dbReference type="NCBI Taxonomy" id="1365950"/>
    <lineage>
        <taxon>Bacteria</taxon>
        <taxon>Pseudomonadati</taxon>
        <taxon>Pseudomonadota</taxon>
        <taxon>Alphaproteobacteria</taxon>
        <taxon>Hyphomicrobiales</taxon>
        <taxon>Aurantimonadaceae</taxon>
        <taxon>Consotaella</taxon>
    </lineage>
</organism>
<dbReference type="GO" id="GO:0071111">
    <property type="term" value="F:cyclic-guanylate-specific phosphodiesterase activity"/>
    <property type="evidence" value="ECO:0007669"/>
    <property type="project" value="InterPro"/>
</dbReference>
<name>A0A1T4T4N5_9HYPH</name>
<feature type="transmembrane region" description="Helical" evidence="1">
    <location>
        <begin position="78"/>
        <end position="98"/>
    </location>
</feature>
<dbReference type="FunFam" id="3.30.70.270:FF:000001">
    <property type="entry name" value="Diguanylate cyclase domain protein"/>
    <property type="match status" value="1"/>
</dbReference>
<dbReference type="PANTHER" id="PTHR33121">
    <property type="entry name" value="CYCLIC DI-GMP PHOSPHODIESTERASE PDEF"/>
    <property type="match status" value="1"/>
</dbReference>
<dbReference type="Pfam" id="PF00990">
    <property type="entry name" value="GGDEF"/>
    <property type="match status" value="1"/>
</dbReference>
<evidence type="ECO:0000313" key="5">
    <source>
        <dbReference type="Proteomes" id="UP000190135"/>
    </source>
</evidence>
<keyword evidence="1" id="KW-0812">Transmembrane</keyword>
<dbReference type="SUPFAM" id="SSF141868">
    <property type="entry name" value="EAL domain-like"/>
    <property type="match status" value="1"/>
</dbReference>
<feature type="domain" description="GGDEF" evidence="3">
    <location>
        <begin position="295"/>
        <end position="433"/>
    </location>
</feature>
<evidence type="ECO:0000256" key="1">
    <source>
        <dbReference type="SAM" id="Phobius"/>
    </source>
</evidence>
<keyword evidence="1" id="KW-0472">Membrane</keyword>
<dbReference type="EMBL" id="FUXL01000019">
    <property type="protein sequence ID" value="SKA35402.1"/>
    <property type="molecule type" value="Genomic_DNA"/>
</dbReference>
<dbReference type="Gene3D" id="3.20.20.450">
    <property type="entry name" value="EAL domain"/>
    <property type="match status" value="1"/>
</dbReference>
<accession>A0A1T4T4N5</accession>
<dbReference type="CDD" id="cd01948">
    <property type="entry name" value="EAL"/>
    <property type="match status" value="1"/>
</dbReference>
<dbReference type="NCBIfam" id="TIGR00254">
    <property type="entry name" value="GGDEF"/>
    <property type="match status" value="1"/>
</dbReference>
<dbReference type="SMART" id="SM00267">
    <property type="entry name" value="GGDEF"/>
    <property type="match status" value="1"/>
</dbReference>
<sequence>MTRIDPSQATLRQASTSSEALRLLRATETRPSAPQPAPELRELVVAELAKPPLKRRALELQALYQAEREQPRKKETRMTMWLTVTLYIAFACTDYFLIPDVALVLTSARCALSALALILVEILVTRDASANIIDTACATLIVAGYLVWLVLASDTAFTQSLSYYMVFGTIFMMVANLLFNFSAFLSIVSSLVVMGGFFAAMMRSEPASLSYEIAFGVFYVSCFAFHLCVNWKLSVERYAAFLNALLSRIQQREMAEQSEALLKLSNTDSLTEVANRRSIDETMRRLWREWQLDGKPFAAILTDIDFFKRFNDHYGHQEGDCTLVAVANTLARLAAPHDAVVGRYGGEEFIVLVQIGDHEKLRELAESIRSAVADLRIPHDYRRDGETTVTVSVGAAATVESRTAKLERLISEADRALYNAKARGRNCVQLFDPSAPHIGDEAENIAAILRVAIERDQVSMVYQPIKSLATGKIEAVEALMRLKMPDGTLISPALFIPVAESSGAIHELGRWAIRTACQEALIGQKMPVVSINISAIQLQAPGFSMSVAKILGELGVAANRIAFEITEGLDIEDHDEVLKCINELQQLGIRIWLDDFGTGFAGLSWLRLVKFDMVKIDRSFLHDSVLAEGADMLKDIIALIRNRGHTMIVEGVETEWQMDLMRRYRVDQVQGFYVGRPVPAKRHRKATVKGAVRVNFRYGMPPA</sequence>
<dbReference type="Proteomes" id="UP000190135">
    <property type="component" value="Unassembled WGS sequence"/>
</dbReference>
<dbReference type="InterPro" id="IPR035919">
    <property type="entry name" value="EAL_sf"/>
</dbReference>
<evidence type="ECO:0000259" key="2">
    <source>
        <dbReference type="PROSITE" id="PS50883"/>
    </source>
</evidence>
<keyword evidence="1" id="KW-1133">Transmembrane helix</keyword>
<dbReference type="InterPro" id="IPR029787">
    <property type="entry name" value="Nucleotide_cyclase"/>
</dbReference>
<feature type="transmembrane region" description="Helical" evidence="1">
    <location>
        <begin position="131"/>
        <end position="151"/>
    </location>
</feature>
<dbReference type="RefSeq" id="WP_078710094.1">
    <property type="nucleotide sequence ID" value="NZ_FUXL01000019.1"/>
</dbReference>
<dbReference type="InterPro" id="IPR001633">
    <property type="entry name" value="EAL_dom"/>
</dbReference>
<evidence type="ECO:0000313" key="4">
    <source>
        <dbReference type="EMBL" id="SKA35402.1"/>
    </source>
</evidence>
<dbReference type="SMART" id="SM00052">
    <property type="entry name" value="EAL"/>
    <property type="match status" value="1"/>
</dbReference>
<feature type="domain" description="EAL" evidence="2">
    <location>
        <begin position="442"/>
        <end position="691"/>
    </location>
</feature>
<dbReference type="PROSITE" id="PS50887">
    <property type="entry name" value="GGDEF"/>
    <property type="match status" value="1"/>
</dbReference>
<reference evidence="4 5" key="1">
    <citation type="submission" date="2017-02" db="EMBL/GenBank/DDBJ databases">
        <authorList>
            <person name="Peterson S.W."/>
        </authorList>
    </citation>
    <scope>NUCLEOTIDE SEQUENCE [LARGE SCALE GENOMIC DNA]</scope>
    <source>
        <strain evidence="4 5">USBA 369</strain>
    </source>
</reference>
<feature type="transmembrane region" description="Helical" evidence="1">
    <location>
        <begin position="104"/>
        <end position="124"/>
    </location>
</feature>